<evidence type="ECO:0000313" key="3">
    <source>
        <dbReference type="Proteomes" id="UP001050808"/>
    </source>
</evidence>
<feature type="compositionally biased region" description="Basic and acidic residues" evidence="1">
    <location>
        <begin position="50"/>
        <end position="63"/>
    </location>
</feature>
<keyword evidence="3" id="KW-1185">Reference proteome</keyword>
<name>A0ABQ3QTJ6_9ACTN</name>
<organism evidence="2 3">
    <name type="scientific">Streptomyces violascens</name>
    <dbReference type="NCBI Taxonomy" id="67381"/>
    <lineage>
        <taxon>Bacteria</taxon>
        <taxon>Bacillati</taxon>
        <taxon>Actinomycetota</taxon>
        <taxon>Actinomycetes</taxon>
        <taxon>Kitasatosporales</taxon>
        <taxon>Streptomycetaceae</taxon>
        <taxon>Streptomyces</taxon>
    </lineage>
</organism>
<gene>
    <name evidence="2" type="ORF">Sviol_50010</name>
</gene>
<proteinExistence type="predicted"/>
<evidence type="ECO:0000256" key="1">
    <source>
        <dbReference type="SAM" id="MobiDB-lite"/>
    </source>
</evidence>
<comment type="caution">
    <text evidence="2">The sequence shown here is derived from an EMBL/GenBank/DDBJ whole genome shotgun (WGS) entry which is preliminary data.</text>
</comment>
<feature type="region of interest" description="Disordered" evidence="1">
    <location>
        <begin position="1"/>
        <end position="35"/>
    </location>
</feature>
<dbReference type="Proteomes" id="UP001050808">
    <property type="component" value="Unassembled WGS sequence"/>
</dbReference>
<reference evidence="2" key="1">
    <citation type="submission" date="2024-05" db="EMBL/GenBank/DDBJ databases">
        <title>Whole genome shotgun sequence of Streptomyces violascens NBRC 12920.</title>
        <authorList>
            <person name="Komaki H."/>
            <person name="Tamura T."/>
        </authorList>
    </citation>
    <scope>NUCLEOTIDE SEQUENCE</scope>
    <source>
        <strain evidence="2">NBRC 12920</strain>
    </source>
</reference>
<sequence>MLPDAGFAAPAQARWAHSGEIRPAGSRQPRPRDWGALFLSGDQARTSYSRSRDSAARDQDLHA</sequence>
<evidence type="ECO:0000313" key="2">
    <source>
        <dbReference type="EMBL" id="GHI40593.1"/>
    </source>
</evidence>
<protein>
    <submittedName>
        <fullName evidence="2">Uncharacterized protein</fullName>
    </submittedName>
</protein>
<accession>A0ABQ3QTJ6</accession>
<feature type="region of interest" description="Disordered" evidence="1">
    <location>
        <begin position="44"/>
        <end position="63"/>
    </location>
</feature>
<dbReference type="EMBL" id="BNDY01000017">
    <property type="protein sequence ID" value="GHI40593.1"/>
    <property type="molecule type" value="Genomic_DNA"/>
</dbReference>